<gene>
    <name evidence="2" type="ORF">K402DRAFT_39239</name>
</gene>
<name>A0A6G1H4N3_9PEZI</name>
<evidence type="ECO:0000313" key="3">
    <source>
        <dbReference type="Proteomes" id="UP000800041"/>
    </source>
</evidence>
<accession>A0A6G1H4N3</accession>
<dbReference type="Proteomes" id="UP000800041">
    <property type="component" value="Unassembled WGS sequence"/>
</dbReference>
<keyword evidence="3" id="KW-1185">Reference proteome</keyword>
<sequence length="164" mass="18245">MQRAASGHDSCKCCNCCSRSCARCRRRMQPHPPIPVSLSLLFAPDGVAELRHESRQRHDFVLASGERRGGLVQVPARRLRWRRPGSASLRGCQLAPSEFSLPSPPSPEPSRFCSSPSCDGTRLREPVRGFEHPQTNHPLAPRLVILAFCAGHPSWINSWSVSRE</sequence>
<proteinExistence type="predicted"/>
<feature type="region of interest" description="Disordered" evidence="1">
    <location>
        <begin position="96"/>
        <end position="115"/>
    </location>
</feature>
<dbReference type="AlphaFoldDB" id="A0A6G1H4N3"/>
<organism evidence="2 3">
    <name type="scientific">Aulographum hederae CBS 113979</name>
    <dbReference type="NCBI Taxonomy" id="1176131"/>
    <lineage>
        <taxon>Eukaryota</taxon>
        <taxon>Fungi</taxon>
        <taxon>Dikarya</taxon>
        <taxon>Ascomycota</taxon>
        <taxon>Pezizomycotina</taxon>
        <taxon>Dothideomycetes</taxon>
        <taxon>Pleosporomycetidae</taxon>
        <taxon>Aulographales</taxon>
        <taxon>Aulographaceae</taxon>
    </lineage>
</organism>
<protein>
    <submittedName>
        <fullName evidence="2">Uncharacterized protein</fullName>
    </submittedName>
</protein>
<reference evidence="2" key="1">
    <citation type="journal article" date="2020" name="Stud. Mycol.">
        <title>101 Dothideomycetes genomes: a test case for predicting lifestyles and emergence of pathogens.</title>
        <authorList>
            <person name="Haridas S."/>
            <person name="Albert R."/>
            <person name="Binder M."/>
            <person name="Bloem J."/>
            <person name="Labutti K."/>
            <person name="Salamov A."/>
            <person name="Andreopoulos B."/>
            <person name="Baker S."/>
            <person name="Barry K."/>
            <person name="Bills G."/>
            <person name="Bluhm B."/>
            <person name="Cannon C."/>
            <person name="Castanera R."/>
            <person name="Culley D."/>
            <person name="Daum C."/>
            <person name="Ezra D."/>
            <person name="Gonzalez J."/>
            <person name="Henrissat B."/>
            <person name="Kuo A."/>
            <person name="Liang C."/>
            <person name="Lipzen A."/>
            <person name="Lutzoni F."/>
            <person name="Magnuson J."/>
            <person name="Mondo S."/>
            <person name="Nolan M."/>
            <person name="Ohm R."/>
            <person name="Pangilinan J."/>
            <person name="Park H.-J."/>
            <person name="Ramirez L."/>
            <person name="Alfaro M."/>
            <person name="Sun H."/>
            <person name="Tritt A."/>
            <person name="Yoshinaga Y."/>
            <person name="Zwiers L.-H."/>
            <person name="Turgeon B."/>
            <person name="Goodwin S."/>
            <person name="Spatafora J."/>
            <person name="Crous P."/>
            <person name="Grigoriev I."/>
        </authorList>
    </citation>
    <scope>NUCLEOTIDE SEQUENCE</scope>
    <source>
        <strain evidence="2">CBS 113979</strain>
    </source>
</reference>
<dbReference type="EMBL" id="ML977150">
    <property type="protein sequence ID" value="KAF1988024.1"/>
    <property type="molecule type" value="Genomic_DNA"/>
</dbReference>
<evidence type="ECO:0000256" key="1">
    <source>
        <dbReference type="SAM" id="MobiDB-lite"/>
    </source>
</evidence>
<evidence type="ECO:0000313" key="2">
    <source>
        <dbReference type="EMBL" id="KAF1988024.1"/>
    </source>
</evidence>